<sequence length="256" mass="27167">MNTQPPTVTNRPWTRRIATLGMLAGVVALLAMLSGPLYRAGLIGLGAAFSSVFFGYWMGLLAALFGVVALLLALFGQPRRYLARALVAIVLGVIAFVPPMLFKHKAGSVPAIHDITTDTTNPPPFQTLLAARADAPNSAVYGGAEVAAKQHAAYPDIQPLQFDAPPATVFKAALDSAKSMGWVIAAQVPDEGRIEATATTFWFGFKDDVVIRLRPEAGGTRVDIRSESRVGGSDVGANAARIRAYSRKLREAVGAH</sequence>
<dbReference type="EMBL" id="BAAAFO010000001">
    <property type="protein sequence ID" value="GAA0243624.1"/>
    <property type="molecule type" value="Genomic_DNA"/>
</dbReference>
<gene>
    <name evidence="2" type="ORF">GCM10009126_06670</name>
</gene>
<protein>
    <submittedName>
        <fullName evidence="2">DUF1499 domain-containing protein</fullName>
    </submittedName>
</protein>
<dbReference type="RefSeq" id="WP_343880144.1">
    <property type="nucleotide sequence ID" value="NZ_BAAAFO010000001.1"/>
</dbReference>
<organism evidence="2 3">
    <name type="scientific">Rhodanobacter caeni</name>
    <dbReference type="NCBI Taxonomy" id="657654"/>
    <lineage>
        <taxon>Bacteria</taxon>
        <taxon>Pseudomonadati</taxon>
        <taxon>Pseudomonadota</taxon>
        <taxon>Gammaproteobacteria</taxon>
        <taxon>Lysobacterales</taxon>
        <taxon>Rhodanobacteraceae</taxon>
        <taxon>Rhodanobacter</taxon>
    </lineage>
</organism>
<comment type="caution">
    <text evidence="2">The sequence shown here is derived from an EMBL/GenBank/DDBJ whole genome shotgun (WGS) entry which is preliminary data.</text>
</comment>
<keyword evidence="1" id="KW-0472">Membrane</keyword>
<accession>A0ABP3DUZ7</accession>
<dbReference type="SUPFAM" id="SSF55961">
    <property type="entry name" value="Bet v1-like"/>
    <property type="match status" value="1"/>
</dbReference>
<proteinExistence type="predicted"/>
<evidence type="ECO:0000256" key="1">
    <source>
        <dbReference type="SAM" id="Phobius"/>
    </source>
</evidence>
<evidence type="ECO:0000313" key="3">
    <source>
        <dbReference type="Proteomes" id="UP001500657"/>
    </source>
</evidence>
<dbReference type="Pfam" id="PF07386">
    <property type="entry name" value="DUF1499"/>
    <property type="match status" value="1"/>
</dbReference>
<dbReference type="InterPro" id="IPR010865">
    <property type="entry name" value="DUF1499"/>
</dbReference>
<dbReference type="Proteomes" id="UP001500657">
    <property type="component" value="Unassembled WGS sequence"/>
</dbReference>
<keyword evidence="3" id="KW-1185">Reference proteome</keyword>
<name>A0ABP3DUZ7_9GAMM</name>
<feature type="transmembrane region" description="Helical" evidence="1">
    <location>
        <begin position="53"/>
        <end position="74"/>
    </location>
</feature>
<feature type="transmembrane region" description="Helical" evidence="1">
    <location>
        <begin position="81"/>
        <end position="102"/>
    </location>
</feature>
<keyword evidence="1" id="KW-0812">Transmembrane</keyword>
<keyword evidence="1" id="KW-1133">Transmembrane helix</keyword>
<reference evidence="3" key="1">
    <citation type="journal article" date="2019" name="Int. J. Syst. Evol. Microbiol.">
        <title>The Global Catalogue of Microorganisms (GCM) 10K type strain sequencing project: providing services to taxonomists for standard genome sequencing and annotation.</title>
        <authorList>
            <consortium name="The Broad Institute Genomics Platform"/>
            <consortium name="The Broad Institute Genome Sequencing Center for Infectious Disease"/>
            <person name="Wu L."/>
            <person name="Ma J."/>
        </authorList>
    </citation>
    <scope>NUCLEOTIDE SEQUENCE [LARGE SCALE GENOMIC DNA]</scope>
    <source>
        <strain evidence="3">JCM 16242</strain>
    </source>
</reference>
<feature type="transmembrane region" description="Helical" evidence="1">
    <location>
        <begin position="20"/>
        <end position="41"/>
    </location>
</feature>
<evidence type="ECO:0000313" key="2">
    <source>
        <dbReference type="EMBL" id="GAA0243624.1"/>
    </source>
</evidence>